<dbReference type="InterPro" id="IPR036390">
    <property type="entry name" value="WH_DNA-bd_sf"/>
</dbReference>
<keyword evidence="3" id="KW-1185">Reference proteome</keyword>
<dbReference type="RefSeq" id="WP_286264503.1">
    <property type="nucleotide sequence ID" value="NZ_AP028056.1"/>
</dbReference>
<dbReference type="EMBL" id="AP028056">
    <property type="protein sequence ID" value="BEH02673.1"/>
    <property type="molecule type" value="Genomic_DNA"/>
</dbReference>
<reference evidence="2" key="1">
    <citation type="journal article" date="2024" name="Int. J. Syst. Evol. Microbiol.">
        <title>Brooklawnia propionicigenes sp. nov., a facultatively anaerobic, propionate-producing bacterium isolated from a methanogenic reactor treating waste from cattle farms.</title>
        <authorList>
            <person name="Akita Y."/>
            <person name="Ueki A."/>
            <person name="Tonouchi A."/>
            <person name="Sugawara Y."/>
            <person name="Honma S."/>
            <person name="Kaku N."/>
            <person name="Ueki K."/>
        </authorList>
    </citation>
    <scope>NUCLEOTIDE SEQUENCE</scope>
    <source>
        <strain evidence="2">SH051</strain>
    </source>
</reference>
<proteinExistence type="inferred from homology"/>
<protein>
    <submittedName>
        <fullName evidence="2">ROK family protein</fullName>
    </submittedName>
</protein>
<evidence type="ECO:0000313" key="3">
    <source>
        <dbReference type="Proteomes" id="UP001431656"/>
    </source>
</evidence>
<accession>A0AAN0K771</accession>
<name>A0AAN0K771_9ACTN</name>
<dbReference type="Pfam" id="PF00480">
    <property type="entry name" value="ROK"/>
    <property type="match status" value="1"/>
</dbReference>
<dbReference type="Gene3D" id="3.30.420.40">
    <property type="match status" value="2"/>
</dbReference>
<evidence type="ECO:0000313" key="2">
    <source>
        <dbReference type="EMBL" id="BEH02673.1"/>
    </source>
</evidence>
<sequence>MPRLYDDSALAVAAHVLTEGPISRADVARELRLSGATLTRLVRPLVNAGLIDDRGVGTPQTGVGRPTQLLEIPPAAHHFIGINVTSSAAHAALTNTCGQTLASEAVPLRDTDPYVVAGQIHEIVDSLAGQQGFGREQLRGIGLSLGGQLSDGVVEDSRFLGWHNVDLLALIGPVYGVPISLRNDLVALTMLEQWFGLGRTHPSFVVTSVGSGIGHGVVHHSRAVAPIFGGHGTTSHIPLAGARGVCQYGHIGCANGALTSRAVLARAHAGRYIIADDSRPDSLDDLVALAHDGDLSCQNTIAEFSRNLATYMQTVCGAAMTTDAVLDGEAVALLGTPWASGFDESLSCFHSPKLPQLRIHRRSGSFDRWARGAAVTAIVAWLETQVEAAR</sequence>
<dbReference type="SUPFAM" id="SSF53067">
    <property type="entry name" value="Actin-like ATPase domain"/>
    <property type="match status" value="1"/>
</dbReference>
<dbReference type="PANTHER" id="PTHR18964">
    <property type="entry name" value="ROK (REPRESSOR, ORF, KINASE) FAMILY"/>
    <property type="match status" value="1"/>
</dbReference>
<dbReference type="PANTHER" id="PTHR18964:SF149">
    <property type="entry name" value="BIFUNCTIONAL UDP-N-ACETYLGLUCOSAMINE 2-EPIMERASE_N-ACETYLMANNOSAMINE KINASE"/>
    <property type="match status" value="1"/>
</dbReference>
<dbReference type="InterPro" id="IPR043129">
    <property type="entry name" value="ATPase_NBD"/>
</dbReference>
<gene>
    <name evidence="2" type="ORF">brsh051_19540</name>
</gene>
<comment type="similarity">
    <text evidence="1">Belongs to the ROK (NagC/XylR) family.</text>
</comment>
<dbReference type="AlphaFoldDB" id="A0AAN0K771"/>
<evidence type="ECO:0000256" key="1">
    <source>
        <dbReference type="ARBA" id="ARBA00006479"/>
    </source>
</evidence>
<dbReference type="SUPFAM" id="SSF46785">
    <property type="entry name" value="Winged helix' DNA-binding domain"/>
    <property type="match status" value="1"/>
</dbReference>
<organism evidence="2 3">
    <name type="scientific">Brooklawnia propionicigenes</name>
    <dbReference type="NCBI Taxonomy" id="3041175"/>
    <lineage>
        <taxon>Bacteria</taxon>
        <taxon>Bacillati</taxon>
        <taxon>Actinomycetota</taxon>
        <taxon>Actinomycetes</taxon>
        <taxon>Propionibacteriales</taxon>
        <taxon>Propionibacteriaceae</taxon>
        <taxon>Brooklawnia</taxon>
    </lineage>
</organism>
<dbReference type="Gene3D" id="1.10.10.10">
    <property type="entry name" value="Winged helix-like DNA-binding domain superfamily/Winged helix DNA-binding domain"/>
    <property type="match status" value="1"/>
</dbReference>
<dbReference type="InterPro" id="IPR036388">
    <property type="entry name" value="WH-like_DNA-bd_sf"/>
</dbReference>
<dbReference type="InterPro" id="IPR000600">
    <property type="entry name" value="ROK"/>
</dbReference>
<dbReference type="KEGG" id="broo:brsh051_19540"/>
<dbReference type="Proteomes" id="UP001431656">
    <property type="component" value="Chromosome"/>
</dbReference>